<dbReference type="Proteomes" id="UP000014500">
    <property type="component" value="Unassembled WGS sequence"/>
</dbReference>
<accession>T1IN52</accession>
<dbReference type="EMBL" id="JH431145">
    <property type="status" value="NOT_ANNOTATED_CDS"/>
    <property type="molecule type" value="Genomic_DNA"/>
</dbReference>
<evidence type="ECO:0000256" key="3">
    <source>
        <dbReference type="SAM" id="Phobius"/>
    </source>
</evidence>
<dbReference type="STRING" id="126957.T1IN52"/>
<dbReference type="PRINTS" id="PR00837">
    <property type="entry name" value="V5TPXLIKE"/>
</dbReference>
<name>T1IN52_STRMM</name>
<protein>
    <recommendedName>
        <fullName evidence="2">Cysteine-rich venom protein</fullName>
    </recommendedName>
</protein>
<dbReference type="EnsemblMetazoa" id="SMAR002427-RA">
    <property type="protein sequence ID" value="SMAR002427-PA"/>
    <property type="gene ID" value="SMAR002427"/>
</dbReference>
<dbReference type="AlphaFoldDB" id="T1IN52"/>
<comment type="similarity">
    <text evidence="1">Belongs to the CRISP family. Venom allergen 5-like subfamily.</text>
</comment>
<sequence length="305" mass="34566">MNPAISYLFVFLFISIISSVLGLACNYIQFGADHTMCKYKEKACKAKVLELSQTDADNAVKAHNEKRQLIASGKQKGQPIASNMKQLVWSKELATIAQRWADQCIFDHDLNRKTKNYAYVGQNGFTYRTTSTNINFNITKAVNAWYHQVISPGFSSKSISPYKFNPAAGHYTQLQFVLYSCKELPGNVHLAYVAEELVVWANTDAIGCGFSVFKGADDIWHKLIICNYGPGTLMEEITAINEKTAASRIKRDGMRNYVICRFTFTAYKQCEQNHTLLSLRNNQQFRSIDKGRRTGLKEMSSNRKM</sequence>
<dbReference type="PANTHER" id="PTHR10334">
    <property type="entry name" value="CYSTEINE-RICH SECRETORY PROTEIN-RELATED"/>
    <property type="match status" value="1"/>
</dbReference>
<proteinExistence type="inferred from homology"/>
<feature type="domain" description="SCP" evidence="4">
    <location>
        <begin position="54"/>
        <end position="236"/>
    </location>
</feature>
<keyword evidence="3" id="KW-0472">Membrane</keyword>
<dbReference type="PhylomeDB" id="T1IN52"/>
<organism evidence="5 6">
    <name type="scientific">Strigamia maritima</name>
    <name type="common">European centipede</name>
    <name type="synonym">Geophilus maritimus</name>
    <dbReference type="NCBI Taxonomy" id="126957"/>
    <lineage>
        <taxon>Eukaryota</taxon>
        <taxon>Metazoa</taxon>
        <taxon>Ecdysozoa</taxon>
        <taxon>Arthropoda</taxon>
        <taxon>Myriapoda</taxon>
        <taxon>Chilopoda</taxon>
        <taxon>Pleurostigmophora</taxon>
        <taxon>Geophilomorpha</taxon>
        <taxon>Linotaeniidae</taxon>
        <taxon>Strigamia</taxon>
    </lineage>
</organism>
<evidence type="ECO:0000313" key="5">
    <source>
        <dbReference type="EnsemblMetazoa" id="SMAR002427-PA"/>
    </source>
</evidence>
<evidence type="ECO:0000313" key="6">
    <source>
        <dbReference type="Proteomes" id="UP000014500"/>
    </source>
</evidence>
<dbReference type="SMART" id="SM00198">
    <property type="entry name" value="SCP"/>
    <property type="match status" value="1"/>
</dbReference>
<evidence type="ECO:0000259" key="4">
    <source>
        <dbReference type="SMART" id="SM00198"/>
    </source>
</evidence>
<keyword evidence="3" id="KW-1133">Transmembrane helix</keyword>
<keyword evidence="6" id="KW-1185">Reference proteome</keyword>
<dbReference type="CDD" id="cd05380">
    <property type="entry name" value="CAP_euk"/>
    <property type="match status" value="1"/>
</dbReference>
<feature type="transmembrane region" description="Helical" evidence="3">
    <location>
        <begin position="6"/>
        <end position="28"/>
    </location>
</feature>
<evidence type="ECO:0000256" key="2">
    <source>
        <dbReference type="ARBA" id="ARBA00032745"/>
    </source>
</evidence>
<keyword evidence="3" id="KW-0812">Transmembrane</keyword>
<dbReference type="SUPFAM" id="SSF55797">
    <property type="entry name" value="PR-1-like"/>
    <property type="match status" value="1"/>
</dbReference>
<dbReference type="eggNOG" id="KOG3017">
    <property type="taxonomic scope" value="Eukaryota"/>
</dbReference>
<reference evidence="6" key="1">
    <citation type="submission" date="2011-05" db="EMBL/GenBank/DDBJ databases">
        <authorList>
            <person name="Richards S.R."/>
            <person name="Qu J."/>
            <person name="Jiang H."/>
            <person name="Jhangiani S.N."/>
            <person name="Agravi P."/>
            <person name="Goodspeed R."/>
            <person name="Gross S."/>
            <person name="Mandapat C."/>
            <person name="Jackson L."/>
            <person name="Mathew T."/>
            <person name="Pu L."/>
            <person name="Thornton R."/>
            <person name="Saada N."/>
            <person name="Wilczek-Boney K.B."/>
            <person name="Lee S."/>
            <person name="Kovar C."/>
            <person name="Wu Y."/>
            <person name="Scherer S.E."/>
            <person name="Worley K.C."/>
            <person name="Muzny D.M."/>
            <person name="Gibbs R."/>
        </authorList>
    </citation>
    <scope>NUCLEOTIDE SEQUENCE</scope>
    <source>
        <strain evidence="6">Brora</strain>
    </source>
</reference>
<dbReference type="InterPro" id="IPR035940">
    <property type="entry name" value="CAP_sf"/>
</dbReference>
<dbReference type="InterPro" id="IPR014044">
    <property type="entry name" value="CAP_dom"/>
</dbReference>
<dbReference type="Gene3D" id="3.40.33.10">
    <property type="entry name" value="CAP"/>
    <property type="match status" value="1"/>
</dbReference>
<evidence type="ECO:0000256" key="1">
    <source>
        <dbReference type="ARBA" id="ARBA00009169"/>
    </source>
</evidence>
<dbReference type="Pfam" id="PF00188">
    <property type="entry name" value="CAP"/>
    <property type="match status" value="1"/>
</dbReference>
<dbReference type="HOGENOM" id="CLU_913138_0_0_1"/>
<reference evidence="5" key="2">
    <citation type="submission" date="2015-02" db="UniProtKB">
        <authorList>
            <consortium name="EnsemblMetazoa"/>
        </authorList>
    </citation>
    <scope>IDENTIFICATION</scope>
</reference>
<dbReference type="InterPro" id="IPR001283">
    <property type="entry name" value="CRISP-related"/>
</dbReference>